<protein>
    <submittedName>
        <fullName evidence="6">MerR family transcriptional regulator</fullName>
    </submittedName>
</protein>
<dbReference type="GO" id="GO:0003700">
    <property type="term" value="F:DNA-binding transcription factor activity"/>
    <property type="evidence" value="ECO:0007669"/>
    <property type="project" value="InterPro"/>
</dbReference>
<gene>
    <name evidence="6" type="ORF">D7Z26_08925</name>
</gene>
<accession>A0A494Y4U0</accession>
<keyword evidence="3" id="KW-0238">DNA-binding</keyword>
<dbReference type="PANTHER" id="PTHR30204:SF69">
    <property type="entry name" value="MERR-FAMILY TRANSCRIPTIONAL REGULATOR"/>
    <property type="match status" value="1"/>
</dbReference>
<dbReference type="PRINTS" id="PR00040">
    <property type="entry name" value="HTHMERR"/>
</dbReference>
<proteinExistence type="predicted"/>
<evidence type="ECO:0000313" key="6">
    <source>
        <dbReference type="EMBL" id="RKP55316.1"/>
    </source>
</evidence>
<dbReference type="InterPro" id="IPR000551">
    <property type="entry name" value="MerR-type_HTH_dom"/>
</dbReference>
<organism evidence="6 7">
    <name type="scientific">Cohnella endophytica</name>
    <dbReference type="NCBI Taxonomy" id="2419778"/>
    <lineage>
        <taxon>Bacteria</taxon>
        <taxon>Bacillati</taxon>
        <taxon>Bacillota</taxon>
        <taxon>Bacilli</taxon>
        <taxon>Bacillales</taxon>
        <taxon>Paenibacillaceae</taxon>
        <taxon>Cohnella</taxon>
    </lineage>
</organism>
<dbReference type="RefSeq" id="WP_120975963.1">
    <property type="nucleotide sequence ID" value="NZ_RBZM01000004.1"/>
</dbReference>
<name>A0A494Y4U0_9BACL</name>
<dbReference type="InterPro" id="IPR009061">
    <property type="entry name" value="DNA-bd_dom_put_sf"/>
</dbReference>
<keyword evidence="4" id="KW-0804">Transcription</keyword>
<dbReference type="PROSITE" id="PS50937">
    <property type="entry name" value="HTH_MERR_2"/>
    <property type="match status" value="1"/>
</dbReference>
<evidence type="ECO:0000313" key="7">
    <source>
        <dbReference type="Proteomes" id="UP000282076"/>
    </source>
</evidence>
<evidence type="ECO:0000256" key="4">
    <source>
        <dbReference type="ARBA" id="ARBA00023163"/>
    </source>
</evidence>
<dbReference type="SMART" id="SM00422">
    <property type="entry name" value="HTH_MERR"/>
    <property type="match status" value="1"/>
</dbReference>
<keyword evidence="1" id="KW-0678">Repressor</keyword>
<feature type="domain" description="HTH merR-type" evidence="5">
    <location>
        <begin position="1"/>
        <end position="69"/>
    </location>
</feature>
<dbReference type="Pfam" id="PF13411">
    <property type="entry name" value="MerR_1"/>
    <property type="match status" value="1"/>
</dbReference>
<dbReference type="GO" id="GO:0003677">
    <property type="term" value="F:DNA binding"/>
    <property type="evidence" value="ECO:0007669"/>
    <property type="project" value="UniProtKB-KW"/>
</dbReference>
<evidence type="ECO:0000256" key="2">
    <source>
        <dbReference type="ARBA" id="ARBA00023015"/>
    </source>
</evidence>
<keyword evidence="7" id="KW-1185">Reference proteome</keyword>
<evidence type="ECO:0000259" key="5">
    <source>
        <dbReference type="PROSITE" id="PS50937"/>
    </source>
</evidence>
<dbReference type="Proteomes" id="UP000282076">
    <property type="component" value="Unassembled WGS sequence"/>
</dbReference>
<evidence type="ECO:0000256" key="1">
    <source>
        <dbReference type="ARBA" id="ARBA00022491"/>
    </source>
</evidence>
<dbReference type="Gene3D" id="1.10.1660.10">
    <property type="match status" value="1"/>
</dbReference>
<sequence length="127" mass="14399">MLSIGEVAEKSGTATSALRYYEEIGLIPPPARQSGRRVYSEDILGRLDTIKLAQSAGFQIQEIKQLLDGFDSNVPPSERWKVMARKKQEELESKINQMTKMRTILAKSLDCDCLSWEECFADNIKKD</sequence>
<reference evidence="6 7" key="1">
    <citation type="submission" date="2018-10" db="EMBL/GenBank/DDBJ databases">
        <title>Cohnella sp. M2MS4P-1, whole genome shotgun sequence.</title>
        <authorList>
            <person name="Tuo L."/>
        </authorList>
    </citation>
    <scope>NUCLEOTIDE SEQUENCE [LARGE SCALE GENOMIC DNA]</scope>
    <source>
        <strain evidence="6 7">M2MS4P-1</strain>
    </source>
</reference>
<dbReference type="EMBL" id="RBZM01000004">
    <property type="protein sequence ID" value="RKP55316.1"/>
    <property type="molecule type" value="Genomic_DNA"/>
</dbReference>
<comment type="caution">
    <text evidence="6">The sequence shown here is derived from an EMBL/GenBank/DDBJ whole genome shotgun (WGS) entry which is preliminary data.</text>
</comment>
<dbReference type="PANTHER" id="PTHR30204">
    <property type="entry name" value="REDOX-CYCLING DRUG-SENSING TRANSCRIPTIONAL ACTIVATOR SOXR"/>
    <property type="match status" value="1"/>
</dbReference>
<dbReference type="SUPFAM" id="SSF46955">
    <property type="entry name" value="Putative DNA-binding domain"/>
    <property type="match status" value="1"/>
</dbReference>
<keyword evidence="2" id="KW-0805">Transcription regulation</keyword>
<dbReference type="InterPro" id="IPR047057">
    <property type="entry name" value="MerR_fam"/>
</dbReference>
<dbReference type="OrthoDB" id="9791488at2"/>
<dbReference type="AlphaFoldDB" id="A0A494Y4U0"/>
<evidence type="ECO:0000256" key="3">
    <source>
        <dbReference type="ARBA" id="ARBA00023125"/>
    </source>
</evidence>